<dbReference type="EMBL" id="KN833839">
    <property type="protein sequence ID" value="KIK17082.1"/>
    <property type="molecule type" value="Genomic_DNA"/>
</dbReference>
<protein>
    <submittedName>
        <fullName evidence="1">Uncharacterized protein</fullName>
    </submittedName>
</protein>
<evidence type="ECO:0000313" key="2">
    <source>
        <dbReference type="Proteomes" id="UP000054018"/>
    </source>
</evidence>
<dbReference type="OrthoDB" id="2669721at2759"/>
<dbReference type="HOGENOM" id="CLU_047287_2_1_1"/>
<dbReference type="AlphaFoldDB" id="A0A0C9Z3V2"/>
<dbReference type="Proteomes" id="UP000054018">
    <property type="component" value="Unassembled WGS sequence"/>
</dbReference>
<keyword evidence="2" id="KW-1185">Reference proteome</keyword>
<name>A0A0C9Z3V2_9AGAM</name>
<proteinExistence type="predicted"/>
<gene>
    <name evidence="1" type="ORF">PISMIDRAFT_15412</name>
</gene>
<organism evidence="1 2">
    <name type="scientific">Pisolithus microcarpus 441</name>
    <dbReference type="NCBI Taxonomy" id="765257"/>
    <lineage>
        <taxon>Eukaryota</taxon>
        <taxon>Fungi</taxon>
        <taxon>Dikarya</taxon>
        <taxon>Basidiomycota</taxon>
        <taxon>Agaricomycotina</taxon>
        <taxon>Agaricomycetes</taxon>
        <taxon>Agaricomycetidae</taxon>
        <taxon>Boletales</taxon>
        <taxon>Sclerodermatineae</taxon>
        <taxon>Pisolithaceae</taxon>
        <taxon>Pisolithus</taxon>
    </lineage>
</organism>
<evidence type="ECO:0000313" key="1">
    <source>
        <dbReference type="EMBL" id="KIK17082.1"/>
    </source>
</evidence>
<reference evidence="2" key="2">
    <citation type="submission" date="2015-01" db="EMBL/GenBank/DDBJ databases">
        <title>Evolutionary Origins and Diversification of the Mycorrhizal Mutualists.</title>
        <authorList>
            <consortium name="DOE Joint Genome Institute"/>
            <consortium name="Mycorrhizal Genomics Consortium"/>
            <person name="Kohler A."/>
            <person name="Kuo A."/>
            <person name="Nagy L.G."/>
            <person name="Floudas D."/>
            <person name="Copeland A."/>
            <person name="Barry K.W."/>
            <person name="Cichocki N."/>
            <person name="Veneault-Fourrey C."/>
            <person name="LaButti K."/>
            <person name="Lindquist E.A."/>
            <person name="Lipzen A."/>
            <person name="Lundell T."/>
            <person name="Morin E."/>
            <person name="Murat C."/>
            <person name="Riley R."/>
            <person name="Ohm R."/>
            <person name="Sun H."/>
            <person name="Tunlid A."/>
            <person name="Henrissat B."/>
            <person name="Grigoriev I.V."/>
            <person name="Hibbett D.S."/>
            <person name="Martin F."/>
        </authorList>
    </citation>
    <scope>NUCLEOTIDE SEQUENCE [LARGE SCALE GENOMIC DNA]</scope>
    <source>
        <strain evidence="2">441</strain>
    </source>
</reference>
<sequence length="133" mass="14702">MARNVKVIINGTVHIAEVRCFARLVIKAAGYFSDDDDDDEDTPGHLQFDDIALVMLYSHPHPHLLDNSYGVLASCTKLGEASLQVVKISSIQAVVAMVPHHPVVNGVPEDRYFLVEKTGMEIAHFGMEENNDE</sequence>
<accession>A0A0C9Z3V2</accession>
<reference evidence="1 2" key="1">
    <citation type="submission" date="2014-04" db="EMBL/GenBank/DDBJ databases">
        <authorList>
            <consortium name="DOE Joint Genome Institute"/>
            <person name="Kuo A."/>
            <person name="Kohler A."/>
            <person name="Costa M.D."/>
            <person name="Nagy L.G."/>
            <person name="Floudas D."/>
            <person name="Copeland A."/>
            <person name="Barry K.W."/>
            <person name="Cichocki N."/>
            <person name="Veneault-Fourrey C."/>
            <person name="LaButti K."/>
            <person name="Lindquist E.A."/>
            <person name="Lipzen A."/>
            <person name="Lundell T."/>
            <person name="Morin E."/>
            <person name="Murat C."/>
            <person name="Sun H."/>
            <person name="Tunlid A."/>
            <person name="Henrissat B."/>
            <person name="Grigoriev I.V."/>
            <person name="Hibbett D.S."/>
            <person name="Martin F."/>
            <person name="Nordberg H.P."/>
            <person name="Cantor M.N."/>
            <person name="Hua S.X."/>
        </authorList>
    </citation>
    <scope>NUCLEOTIDE SEQUENCE [LARGE SCALE GENOMIC DNA]</scope>
    <source>
        <strain evidence="1 2">441</strain>
    </source>
</reference>